<dbReference type="PANTHER" id="PTHR46706">
    <property type="entry name" value="PROTEIN QUA-1-RELATED"/>
    <property type="match status" value="1"/>
</dbReference>
<dbReference type="SUPFAM" id="SSF51294">
    <property type="entry name" value="Hedgehog/intein (Hint) domain"/>
    <property type="match status" value="1"/>
</dbReference>
<evidence type="ECO:0000256" key="1">
    <source>
        <dbReference type="ARBA" id="ARBA00022473"/>
    </source>
</evidence>
<dbReference type="InterPro" id="IPR001767">
    <property type="entry name" value="Hedgehog_Hint"/>
</dbReference>
<dbReference type="SMART" id="SM00306">
    <property type="entry name" value="HintN"/>
    <property type="match status" value="1"/>
</dbReference>
<dbReference type="Pfam" id="PF01079">
    <property type="entry name" value="Hint"/>
    <property type="match status" value="1"/>
</dbReference>
<dbReference type="InterPro" id="IPR003587">
    <property type="entry name" value="Hint_dom_N"/>
</dbReference>
<sequence>MNSLPFMPNNNNPSSVSSGSGGQSPAYPYYPISTCSASPSASAPATSGSASPLDGINNLFANPFACGFLCFSGDTLVTTLNGQRKRLDQLELNEWILSSGENVRIGYSKVNSWIHRKPKVEAEFIKFILSDGKELKITNKHFIYRGNCSRKFFIIN</sequence>
<dbReference type="InterPro" id="IPR052140">
    <property type="entry name" value="Dev_Signal_Hedgehog-like"/>
</dbReference>
<dbReference type="InterPro" id="IPR036844">
    <property type="entry name" value="Hint_dom_sf"/>
</dbReference>
<dbReference type="CDD" id="cd00081">
    <property type="entry name" value="Hint"/>
    <property type="match status" value="1"/>
</dbReference>
<keyword evidence="1" id="KW-0217">Developmental protein</keyword>
<evidence type="ECO:0000259" key="3">
    <source>
        <dbReference type="SMART" id="SM00306"/>
    </source>
</evidence>
<dbReference type="GO" id="GO:0016540">
    <property type="term" value="P:protein autoprocessing"/>
    <property type="evidence" value="ECO:0007669"/>
    <property type="project" value="InterPro"/>
</dbReference>
<dbReference type="WBParaSite" id="PSU_v2.g15799.t1">
    <property type="protein sequence ID" value="PSU_v2.g15799.t1"/>
    <property type="gene ID" value="PSU_v2.g15799"/>
</dbReference>
<dbReference type="GO" id="GO:0016539">
    <property type="term" value="P:intein-mediated protein splicing"/>
    <property type="evidence" value="ECO:0007669"/>
    <property type="project" value="InterPro"/>
</dbReference>
<feature type="compositionally biased region" description="Low complexity" evidence="2">
    <location>
        <begin position="1"/>
        <end position="18"/>
    </location>
</feature>
<dbReference type="Gene3D" id="2.170.16.10">
    <property type="entry name" value="Hedgehog/Intein (Hint) domain"/>
    <property type="match status" value="1"/>
</dbReference>
<dbReference type="PROSITE" id="PS50817">
    <property type="entry name" value="INTEIN_N_TER"/>
    <property type="match status" value="1"/>
</dbReference>
<evidence type="ECO:0000313" key="4">
    <source>
        <dbReference type="Proteomes" id="UP000887577"/>
    </source>
</evidence>
<reference evidence="5" key="1">
    <citation type="submission" date="2022-11" db="UniProtKB">
        <authorList>
            <consortium name="WormBaseParasite"/>
        </authorList>
    </citation>
    <scope>IDENTIFICATION</scope>
</reference>
<protein>
    <submittedName>
        <fullName evidence="5">Hint domain-containing protein</fullName>
    </submittedName>
</protein>
<dbReference type="InterPro" id="IPR006141">
    <property type="entry name" value="Intein_N"/>
</dbReference>
<feature type="domain" description="Hint" evidence="3">
    <location>
        <begin position="68"/>
        <end position="156"/>
    </location>
</feature>
<evidence type="ECO:0000313" key="5">
    <source>
        <dbReference type="WBParaSite" id="PSU_v2.g15799.t1"/>
    </source>
</evidence>
<name>A0A914Y6H9_9BILA</name>
<keyword evidence="4" id="KW-1185">Reference proteome</keyword>
<proteinExistence type="predicted"/>
<dbReference type="AlphaFoldDB" id="A0A914Y6H9"/>
<dbReference type="PANTHER" id="PTHR46706:SF12">
    <property type="entry name" value="PROTEIN QUA-1-RELATED"/>
    <property type="match status" value="1"/>
</dbReference>
<organism evidence="4 5">
    <name type="scientific">Panagrolaimus superbus</name>
    <dbReference type="NCBI Taxonomy" id="310955"/>
    <lineage>
        <taxon>Eukaryota</taxon>
        <taxon>Metazoa</taxon>
        <taxon>Ecdysozoa</taxon>
        <taxon>Nematoda</taxon>
        <taxon>Chromadorea</taxon>
        <taxon>Rhabditida</taxon>
        <taxon>Tylenchina</taxon>
        <taxon>Panagrolaimomorpha</taxon>
        <taxon>Panagrolaimoidea</taxon>
        <taxon>Panagrolaimidae</taxon>
        <taxon>Panagrolaimus</taxon>
    </lineage>
</organism>
<dbReference type="Proteomes" id="UP000887577">
    <property type="component" value="Unplaced"/>
</dbReference>
<feature type="region of interest" description="Disordered" evidence="2">
    <location>
        <begin position="1"/>
        <end position="20"/>
    </location>
</feature>
<accession>A0A914Y6H9</accession>
<evidence type="ECO:0000256" key="2">
    <source>
        <dbReference type="SAM" id="MobiDB-lite"/>
    </source>
</evidence>